<dbReference type="NCBIfam" id="NF001263">
    <property type="entry name" value="PRK00226.1-4"/>
    <property type="match status" value="1"/>
</dbReference>
<dbReference type="Gene3D" id="1.10.287.180">
    <property type="entry name" value="Transcription elongation factor, GreA/GreB, N-terminal domain"/>
    <property type="match status" value="1"/>
</dbReference>
<dbReference type="InterPro" id="IPR028624">
    <property type="entry name" value="Tscrpt_elong_fac_GreA/B"/>
</dbReference>
<sequence length="155" mass="17469">MSGEQMGRKAYEEFKEKLKHLKGVKRKELSKAVGEARDHGDLKENSAYHEAKKDQGLNEAKIRDLEARLENMQVVEDGDINKDQVRLGLTVKLKELKSGDEVEYKVVSELEADIFENKISATSPLGDALLGHKLNEVVEFEAPLGTMKYKILKIS</sequence>
<evidence type="ECO:0000256" key="6">
    <source>
        <dbReference type="ARBA" id="ARBA00024916"/>
    </source>
</evidence>
<dbReference type="Proteomes" id="UP000177309">
    <property type="component" value="Unassembled WGS sequence"/>
</dbReference>
<dbReference type="GO" id="GO:0032784">
    <property type="term" value="P:regulation of DNA-templated transcription elongation"/>
    <property type="evidence" value="ECO:0007669"/>
    <property type="project" value="UniProtKB-UniRule"/>
</dbReference>
<feature type="domain" description="Transcription elongation factor GreA/GreB N-terminal" evidence="12">
    <location>
        <begin position="6"/>
        <end position="74"/>
    </location>
</feature>
<evidence type="ECO:0000256" key="2">
    <source>
        <dbReference type="ARBA" id="ARBA00013729"/>
    </source>
</evidence>
<gene>
    <name evidence="8" type="primary">greA</name>
    <name evidence="13" type="ORF">A2462_06630</name>
</gene>
<evidence type="ECO:0000256" key="1">
    <source>
        <dbReference type="ARBA" id="ARBA00008213"/>
    </source>
</evidence>
<evidence type="ECO:0000256" key="9">
    <source>
        <dbReference type="RuleBase" id="RU000556"/>
    </source>
</evidence>
<dbReference type="Pfam" id="PF03449">
    <property type="entry name" value="GreA_GreB_N"/>
    <property type="match status" value="1"/>
</dbReference>
<dbReference type="InterPro" id="IPR022691">
    <property type="entry name" value="Tscrpt_elong_fac_GreA/B_N"/>
</dbReference>
<dbReference type="GO" id="GO:0003677">
    <property type="term" value="F:DNA binding"/>
    <property type="evidence" value="ECO:0007669"/>
    <property type="project" value="UniProtKB-UniRule"/>
</dbReference>
<dbReference type="InterPro" id="IPR018151">
    <property type="entry name" value="TF_GreA/GreB_CS"/>
</dbReference>
<dbReference type="PANTHER" id="PTHR30437:SF4">
    <property type="entry name" value="TRANSCRIPTION ELONGATION FACTOR GREA"/>
    <property type="match status" value="1"/>
</dbReference>
<comment type="caution">
    <text evidence="13">The sequence shown here is derived from an EMBL/GenBank/DDBJ whole genome shotgun (WGS) entry which is preliminary data.</text>
</comment>
<dbReference type="PROSITE" id="PS00830">
    <property type="entry name" value="GREAB_2"/>
    <property type="match status" value="1"/>
</dbReference>
<keyword evidence="3 8" id="KW-0805">Transcription regulation</keyword>
<dbReference type="GO" id="GO:0006354">
    <property type="term" value="P:DNA-templated transcription elongation"/>
    <property type="evidence" value="ECO:0007669"/>
    <property type="project" value="TreeGrafter"/>
</dbReference>
<dbReference type="AlphaFoldDB" id="A0A1F4TL25"/>
<keyword evidence="4 8" id="KW-0238">DNA-binding</keyword>
<dbReference type="InterPro" id="IPR006359">
    <property type="entry name" value="Tscrpt_elong_fac_GreA"/>
</dbReference>
<evidence type="ECO:0000256" key="8">
    <source>
        <dbReference type="HAMAP-Rule" id="MF_00105"/>
    </source>
</evidence>
<comment type="function">
    <text evidence="6 8 9">Necessary for efficient RNA polymerase transcription elongation past template-encoded arresting sites. The arresting sites in DNA have the property of trapping a certain fraction of elongating RNA polymerases that pass through, resulting in locked ternary complexes. Cleavage of the nascent transcript by cleavage factors such as GreA or GreB allows the resumption of elongation from the new 3'terminus. GreA releases sequences of 2 to 3 nucleotides.</text>
</comment>
<evidence type="ECO:0000313" key="14">
    <source>
        <dbReference type="Proteomes" id="UP000177309"/>
    </source>
</evidence>
<dbReference type="InterPro" id="IPR001437">
    <property type="entry name" value="Tscrpt_elong_fac_GreA/B_C"/>
</dbReference>
<dbReference type="InterPro" id="IPR036805">
    <property type="entry name" value="Tscrpt_elong_fac_GreA/B_N_sf"/>
</dbReference>
<dbReference type="SUPFAM" id="SSF54534">
    <property type="entry name" value="FKBP-like"/>
    <property type="match status" value="1"/>
</dbReference>
<evidence type="ECO:0000313" key="13">
    <source>
        <dbReference type="EMBL" id="OGC33412.1"/>
    </source>
</evidence>
<dbReference type="EMBL" id="MEUI01000035">
    <property type="protein sequence ID" value="OGC33412.1"/>
    <property type="molecule type" value="Genomic_DNA"/>
</dbReference>
<dbReference type="GO" id="GO:0070063">
    <property type="term" value="F:RNA polymerase binding"/>
    <property type="evidence" value="ECO:0007669"/>
    <property type="project" value="InterPro"/>
</dbReference>
<dbReference type="PANTHER" id="PTHR30437">
    <property type="entry name" value="TRANSCRIPTION ELONGATION FACTOR GREA"/>
    <property type="match status" value="1"/>
</dbReference>
<feature type="domain" description="Transcription elongation factor GreA/GreB C-terminal" evidence="11">
    <location>
        <begin position="82"/>
        <end position="155"/>
    </location>
</feature>
<reference evidence="13 14" key="1">
    <citation type="journal article" date="2016" name="Nat. Commun.">
        <title>Thousands of microbial genomes shed light on interconnected biogeochemical processes in an aquifer system.</title>
        <authorList>
            <person name="Anantharaman K."/>
            <person name="Brown C.T."/>
            <person name="Hug L.A."/>
            <person name="Sharon I."/>
            <person name="Castelle C.J."/>
            <person name="Probst A.J."/>
            <person name="Thomas B.C."/>
            <person name="Singh A."/>
            <person name="Wilkins M.J."/>
            <person name="Karaoz U."/>
            <person name="Brodie E.L."/>
            <person name="Williams K.H."/>
            <person name="Hubbard S.S."/>
            <person name="Banfield J.F."/>
        </authorList>
    </citation>
    <scope>NUCLEOTIDE SEQUENCE [LARGE SCALE GENOMIC DNA]</scope>
</reference>
<dbReference type="PROSITE" id="PS00829">
    <property type="entry name" value="GREAB_1"/>
    <property type="match status" value="1"/>
</dbReference>
<organism evidence="13 14">
    <name type="scientific">candidate division WOR-1 bacterium RIFOXYC2_FULL_41_25</name>
    <dbReference type="NCBI Taxonomy" id="1802586"/>
    <lineage>
        <taxon>Bacteria</taxon>
        <taxon>Bacillati</taxon>
        <taxon>Saganbacteria</taxon>
    </lineage>
</organism>
<name>A0A1F4TL25_UNCSA</name>
<dbReference type="PIRSF" id="PIRSF006092">
    <property type="entry name" value="GreA_GreB"/>
    <property type="match status" value="1"/>
</dbReference>
<dbReference type="Pfam" id="PF01272">
    <property type="entry name" value="GreA_GreB"/>
    <property type="match status" value="1"/>
</dbReference>
<evidence type="ECO:0000256" key="4">
    <source>
        <dbReference type="ARBA" id="ARBA00023125"/>
    </source>
</evidence>
<feature type="region of interest" description="Disordered" evidence="10">
    <location>
        <begin position="29"/>
        <end position="55"/>
    </location>
</feature>
<accession>A0A1F4TL25</accession>
<dbReference type="FunFam" id="1.10.287.180:FF:000001">
    <property type="entry name" value="Transcription elongation factor GreA"/>
    <property type="match status" value="1"/>
</dbReference>
<protein>
    <recommendedName>
        <fullName evidence="2 8">Transcription elongation factor GreA</fullName>
    </recommendedName>
    <alternativeName>
        <fullName evidence="7 8">Transcript cleavage factor GreA</fullName>
    </alternativeName>
</protein>
<evidence type="ECO:0000259" key="11">
    <source>
        <dbReference type="Pfam" id="PF01272"/>
    </source>
</evidence>
<keyword evidence="5 8" id="KW-0804">Transcription</keyword>
<dbReference type="SUPFAM" id="SSF46557">
    <property type="entry name" value="GreA transcript cleavage protein, N-terminal domain"/>
    <property type="match status" value="1"/>
</dbReference>
<dbReference type="InterPro" id="IPR036953">
    <property type="entry name" value="GreA/GreB_C_sf"/>
</dbReference>
<dbReference type="NCBIfam" id="TIGR01462">
    <property type="entry name" value="greA"/>
    <property type="match status" value="1"/>
</dbReference>
<dbReference type="Gene3D" id="3.10.50.30">
    <property type="entry name" value="Transcription elongation factor, GreA/GreB, C-terminal domain"/>
    <property type="match status" value="1"/>
</dbReference>
<comment type="similarity">
    <text evidence="1 8 9">Belongs to the GreA/GreB family.</text>
</comment>
<dbReference type="FunFam" id="3.10.50.30:FF:000001">
    <property type="entry name" value="Transcription elongation factor GreA"/>
    <property type="match status" value="1"/>
</dbReference>
<evidence type="ECO:0000259" key="12">
    <source>
        <dbReference type="Pfam" id="PF03449"/>
    </source>
</evidence>
<evidence type="ECO:0000256" key="10">
    <source>
        <dbReference type="SAM" id="MobiDB-lite"/>
    </source>
</evidence>
<evidence type="ECO:0000256" key="7">
    <source>
        <dbReference type="ARBA" id="ARBA00030776"/>
    </source>
</evidence>
<evidence type="ECO:0000256" key="5">
    <source>
        <dbReference type="ARBA" id="ARBA00023163"/>
    </source>
</evidence>
<evidence type="ECO:0000256" key="3">
    <source>
        <dbReference type="ARBA" id="ARBA00023015"/>
    </source>
</evidence>
<proteinExistence type="inferred from homology"/>
<dbReference type="InterPro" id="IPR023459">
    <property type="entry name" value="Tscrpt_elong_fac_GreA/B_fam"/>
</dbReference>
<dbReference type="HAMAP" id="MF_00105">
    <property type="entry name" value="GreA_GreB"/>
    <property type="match status" value="1"/>
</dbReference>